<name>A0A3N4MM29_9BACT</name>
<dbReference type="AlphaFoldDB" id="A0A3N4MM29"/>
<gene>
    <name evidence="1" type="ORF">EG028_02190</name>
</gene>
<reference evidence="2" key="1">
    <citation type="submission" date="2018-11" db="EMBL/GenBank/DDBJ databases">
        <title>Chitinophaga lutea sp.nov., isolate from arsenic contaminated soil.</title>
        <authorList>
            <person name="Zong Y."/>
        </authorList>
    </citation>
    <scope>NUCLEOTIDE SEQUENCE [LARGE SCALE GENOMIC DNA]</scope>
    <source>
        <strain evidence="2">YLT18</strain>
    </source>
</reference>
<evidence type="ECO:0000313" key="1">
    <source>
        <dbReference type="EMBL" id="RPD43126.1"/>
    </source>
</evidence>
<dbReference type="RefSeq" id="WP_123864519.1">
    <property type="nucleotide sequence ID" value="NZ_QXZY01000001.1"/>
</dbReference>
<evidence type="ECO:0000313" key="2">
    <source>
        <dbReference type="Proteomes" id="UP000279089"/>
    </source>
</evidence>
<organism evidence="1 2">
    <name type="scientific">Chitinophaga barathri</name>
    <dbReference type="NCBI Taxonomy" id="1647451"/>
    <lineage>
        <taxon>Bacteria</taxon>
        <taxon>Pseudomonadati</taxon>
        <taxon>Bacteroidota</taxon>
        <taxon>Chitinophagia</taxon>
        <taxon>Chitinophagales</taxon>
        <taxon>Chitinophagaceae</taxon>
        <taxon>Chitinophaga</taxon>
    </lineage>
</organism>
<accession>A0A3N4MM29</accession>
<proteinExistence type="predicted"/>
<dbReference type="Proteomes" id="UP000279089">
    <property type="component" value="Unassembled WGS sequence"/>
</dbReference>
<protein>
    <submittedName>
        <fullName evidence="1">Uncharacterized protein</fullName>
    </submittedName>
</protein>
<comment type="caution">
    <text evidence="1">The sequence shown here is derived from an EMBL/GenBank/DDBJ whole genome shotgun (WGS) entry which is preliminary data.</text>
</comment>
<sequence>MKHLVVTLTVAFCMIATSFSQVKLNAFMKHRDLGSLKGAIRNCEPCFYDPSNLFFYEDSTGRKISVNPDVVDLIKVDGLGVFRSFPLKINGPGNFVLDERRFVRTVFKGMPFSLLESEIEGYRYFLYEDRTKGKVGIWRWSQIEEQQYEQAGDYLNQLQQFAAREQVIIPLEFLQNGRYEVGQLIWVTKLLNRDSSWIKPLDTSDYDRCPTRWSVSVRGTFGRQQYFSPIKQSGPTIEFGIARDFQDEAEESIVSLGAAFGYSVSSGRGNLGGKNIQLAFEEFFIKPSIMGALDVGEPIVGMPLYLGLRYGYYFSYYNQAFTIDGQLGEEGLKRDQKRSSIEVDLQLKLKRNLAAEIAFALNTNREDLPSVNLFVGAYFRWH</sequence>
<keyword evidence="2" id="KW-1185">Reference proteome</keyword>
<dbReference type="EMBL" id="RMBX01000001">
    <property type="protein sequence ID" value="RPD43126.1"/>
    <property type="molecule type" value="Genomic_DNA"/>
</dbReference>